<evidence type="ECO:0000256" key="1">
    <source>
        <dbReference type="SAM" id="Phobius"/>
    </source>
</evidence>
<organism evidence="3 4">
    <name type="scientific">Artemia franciscana</name>
    <name type="common">Brine shrimp</name>
    <name type="synonym">Artemia sanfranciscana</name>
    <dbReference type="NCBI Taxonomy" id="6661"/>
    <lineage>
        <taxon>Eukaryota</taxon>
        <taxon>Metazoa</taxon>
        <taxon>Ecdysozoa</taxon>
        <taxon>Arthropoda</taxon>
        <taxon>Crustacea</taxon>
        <taxon>Branchiopoda</taxon>
        <taxon>Anostraca</taxon>
        <taxon>Artemiidae</taxon>
        <taxon>Artemia</taxon>
    </lineage>
</organism>
<dbReference type="AlphaFoldDB" id="A0AA88HEV0"/>
<sequence length="213" mass="24806">MKKAGRGSVDWRVEPHSSIVVTKWYDNKPSHLISSYAGPDPTDQWKGWDKRSEAQIDMNRPNVVKEYNSFMSGVVLSDMLIQLCHTDIKEKKWYMRLIYYFLGVSVVNVWLLYRRNHPCDAKMSLLLVRLRTDILDWLLRGAIVSEMRKVRPPSESPVTSRPQKKTEFLVLVFAMIAWPTGPKWSTKDEMQVLCKTCLHFCQVSQVQRAPLPH</sequence>
<dbReference type="Pfam" id="PF13843">
    <property type="entry name" value="DDE_Tnp_1_7"/>
    <property type="match status" value="1"/>
</dbReference>
<feature type="domain" description="PiggyBac transposable element-derived protein" evidence="2">
    <location>
        <begin position="3"/>
        <end position="110"/>
    </location>
</feature>
<accession>A0AA88HEV0</accession>
<evidence type="ECO:0000259" key="2">
    <source>
        <dbReference type="Pfam" id="PF13843"/>
    </source>
</evidence>
<keyword evidence="1" id="KW-0812">Transmembrane</keyword>
<evidence type="ECO:0000313" key="4">
    <source>
        <dbReference type="Proteomes" id="UP001187531"/>
    </source>
</evidence>
<keyword evidence="1" id="KW-0472">Membrane</keyword>
<dbReference type="InterPro" id="IPR029526">
    <property type="entry name" value="PGBD"/>
</dbReference>
<name>A0AA88HEV0_ARTSF</name>
<dbReference type="EMBL" id="JAVRJZ010000016">
    <property type="protein sequence ID" value="KAK2710755.1"/>
    <property type="molecule type" value="Genomic_DNA"/>
</dbReference>
<protein>
    <recommendedName>
        <fullName evidence="2">PiggyBac transposable element-derived protein domain-containing protein</fullName>
    </recommendedName>
</protein>
<gene>
    <name evidence="3" type="ORF">QYM36_012061</name>
</gene>
<dbReference type="PANTHER" id="PTHR47272">
    <property type="entry name" value="DDE_TNP_1_7 DOMAIN-CONTAINING PROTEIN"/>
    <property type="match status" value="1"/>
</dbReference>
<keyword evidence="1" id="KW-1133">Transmembrane helix</keyword>
<dbReference type="Proteomes" id="UP001187531">
    <property type="component" value="Unassembled WGS sequence"/>
</dbReference>
<reference evidence="3" key="1">
    <citation type="submission" date="2023-07" db="EMBL/GenBank/DDBJ databases">
        <title>Chromosome-level genome assembly of Artemia franciscana.</title>
        <authorList>
            <person name="Jo E."/>
        </authorList>
    </citation>
    <scope>NUCLEOTIDE SEQUENCE</scope>
    <source>
        <tissue evidence="3">Whole body</tissue>
    </source>
</reference>
<dbReference type="PANTHER" id="PTHR47272:SF1">
    <property type="entry name" value="PIGGYBAC TRANSPOSABLE ELEMENT-DERIVED PROTEIN 3-LIKE"/>
    <property type="match status" value="1"/>
</dbReference>
<comment type="caution">
    <text evidence="3">The sequence shown here is derived from an EMBL/GenBank/DDBJ whole genome shotgun (WGS) entry which is preliminary data.</text>
</comment>
<evidence type="ECO:0000313" key="3">
    <source>
        <dbReference type="EMBL" id="KAK2710755.1"/>
    </source>
</evidence>
<proteinExistence type="predicted"/>
<keyword evidence="4" id="KW-1185">Reference proteome</keyword>
<feature type="transmembrane region" description="Helical" evidence="1">
    <location>
        <begin position="97"/>
        <end position="113"/>
    </location>
</feature>